<sequence length="179" mass="20039">MLKRVLRRDRDGLFLEWNTDAASRWVADPLDATNITLYENEADVKGSLYNKPGYTLVEFRLSATPTGLTCKDYYKDGVFQERKTSAKRLFVTLTDDTGHGPIAQVELDVALWDDQRYAGEVRFDVLRTASPTRLNIGALKDGVPTYSIPINGWDFFYPGVWPVHGESITLANGFGLSGV</sequence>
<protein>
    <submittedName>
        <fullName evidence="1">Uncharacterized protein</fullName>
    </submittedName>
</protein>
<organism evidence="1 2">
    <name type="scientific">Caulobacter phage Seuss</name>
    <dbReference type="NCBI Taxonomy" id="1675601"/>
    <lineage>
        <taxon>Viruses</taxon>
        <taxon>Duplodnaviria</taxon>
        <taxon>Heunggongvirae</taxon>
        <taxon>Uroviricota</taxon>
        <taxon>Caudoviricetes</taxon>
        <taxon>Seussvirus</taxon>
        <taxon>Seussvirus seuss</taxon>
    </lineage>
</organism>
<keyword evidence="2" id="KW-1185">Reference proteome</keyword>
<evidence type="ECO:0000313" key="1">
    <source>
        <dbReference type="EMBL" id="AKU43625.1"/>
    </source>
</evidence>
<evidence type="ECO:0000313" key="2">
    <source>
        <dbReference type="Proteomes" id="UP000221339"/>
    </source>
</evidence>
<dbReference type="EMBL" id="KT001914">
    <property type="protein sequence ID" value="AKU43625.1"/>
    <property type="molecule type" value="Genomic_DNA"/>
</dbReference>
<accession>A0A0K1LNB0</accession>
<dbReference type="Proteomes" id="UP000221339">
    <property type="component" value="Segment"/>
</dbReference>
<name>A0A0K1LNB0_9CAUD</name>
<gene>
    <name evidence="1" type="ORF">CPT_Seuss99</name>
</gene>
<proteinExistence type="predicted"/>
<reference evidence="1 2" key="1">
    <citation type="journal article" date="2015" name="Genome Announc.">
        <title>Complete Genome Sequence of Caulobacter crescentus Siphophage Seuss.</title>
        <authorList>
            <person name="Sloan J.M."/>
            <person name="Keene J.L."/>
            <person name="Cahill J.L."/>
            <person name="Rasche E.S."/>
            <person name="Kuty Everett G.F."/>
        </authorList>
    </citation>
    <scope>NUCLEOTIDE SEQUENCE [LARGE SCALE GENOMIC DNA]</scope>
</reference>